<dbReference type="PANTHER" id="PTHR11108">
    <property type="entry name" value="FERROCHELATASE"/>
    <property type="match status" value="1"/>
</dbReference>
<dbReference type="PROSITE" id="PS00534">
    <property type="entry name" value="FERROCHELATASE"/>
    <property type="match status" value="1"/>
</dbReference>
<keyword evidence="2 9" id="KW-0963">Cytoplasm</keyword>
<gene>
    <name evidence="9 12" type="primary">hemH</name>
    <name evidence="12" type="ORF">MPL3356_80139</name>
</gene>
<dbReference type="AlphaFoldDB" id="A0A090EII3"/>
<dbReference type="FunFam" id="3.40.50.1400:FF:000002">
    <property type="entry name" value="Ferrochelatase"/>
    <property type="match status" value="1"/>
</dbReference>
<feature type="binding site" evidence="9">
    <location>
        <position position="224"/>
    </location>
    <ligand>
        <name>Fe(2+)</name>
        <dbReference type="ChEBI" id="CHEBI:29033"/>
    </ligand>
</feature>
<dbReference type="GO" id="GO:0004325">
    <property type="term" value="F:ferrochelatase activity"/>
    <property type="evidence" value="ECO:0007669"/>
    <property type="project" value="UniProtKB-UniRule"/>
</dbReference>
<feature type="compositionally biased region" description="Polar residues" evidence="11">
    <location>
        <begin position="1"/>
        <end position="10"/>
    </location>
</feature>
<feature type="binding site" evidence="9">
    <location>
        <position position="305"/>
    </location>
    <ligand>
        <name>Fe(2+)</name>
        <dbReference type="ChEBI" id="CHEBI:29033"/>
    </ligand>
</feature>
<dbReference type="GO" id="GO:0005737">
    <property type="term" value="C:cytoplasm"/>
    <property type="evidence" value="ECO:0007669"/>
    <property type="project" value="UniProtKB-SubCell"/>
</dbReference>
<dbReference type="HAMAP" id="MF_00323">
    <property type="entry name" value="Ferrochelatase"/>
    <property type="match status" value="1"/>
</dbReference>
<accession>A0A090EII3</accession>
<dbReference type="Gene3D" id="3.40.50.1400">
    <property type="match status" value="2"/>
</dbReference>
<feature type="region of interest" description="Disordered" evidence="11">
    <location>
        <begin position="1"/>
        <end position="20"/>
    </location>
</feature>
<keyword evidence="5 9" id="KW-0350">Heme biosynthesis</keyword>
<keyword evidence="7 9" id="KW-0627">Porphyrin biosynthesis</keyword>
<comment type="catalytic activity">
    <reaction evidence="9 10">
        <text>heme b + 2 H(+) = protoporphyrin IX + Fe(2+)</text>
        <dbReference type="Rhea" id="RHEA:22584"/>
        <dbReference type="ChEBI" id="CHEBI:15378"/>
        <dbReference type="ChEBI" id="CHEBI:29033"/>
        <dbReference type="ChEBI" id="CHEBI:57306"/>
        <dbReference type="ChEBI" id="CHEBI:60344"/>
        <dbReference type="EC" id="4.98.1.1"/>
    </reaction>
</comment>
<keyword evidence="4 9" id="KW-0408">Iron</keyword>
<evidence type="ECO:0000256" key="8">
    <source>
        <dbReference type="ARBA" id="ARBA00024536"/>
    </source>
</evidence>
<dbReference type="GO" id="GO:0046872">
    <property type="term" value="F:metal ion binding"/>
    <property type="evidence" value="ECO:0007669"/>
    <property type="project" value="UniProtKB-KW"/>
</dbReference>
<dbReference type="InterPro" id="IPR033644">
    <property type="entry name" value="Ferrochelatase_C"/>
</dbReference>
<dbReference type="InterPro" id="IPR033659">
    <property type="entry name" value="Ferrochelatase_N"/>
</dbReference>
<dbReference type="GO" id="GO:0006783">
    <property type="term" value="P:heme biosynthetic process"/>
    <property type="evidence" value="ECO:0007669"/>
    <property type="project" value="UniProtKB-UniRule"/>
</dbReference>
<dbReference type="UniPathway" id="UPA00252">
    <property type="reaction ID" value="UER00325"/>
</dbReference>
<reference evidence="13" key="1">
    <citation type="submission" date="2014-08" db="EMBL/GenBank/DDBJ databases">
        <authorList>
            <person name="Moulin L."/>
        </authorList>
    </citation>
    <scope>NUCLEOTIDE SEQUENCE [LARGE SCALE GENOMIC DNA]</scope>
</reference>
<comment type="similarity">
    <text evidence="1 9 10">Belongs to the ferrochelatase family.</text>
</comment>
<dbReference type="InterPro" id="IPR019772">
    <property type="entry name" value="Ferrochelatase_AS"/>
</dbReference>
<comment type="subcellular location">
    <subcellularLocation>
        <location evidence="9 10">Cytoplasm</location>
    </subcellularLocation>
</comment>
<dbReference type="Proteomes" id="UP000045285">
    <property type="component" value="Unassembled WGS sequence"/>
</dbReference>
<evidence type="ECO:0000256" key="9">
    <source>
        <dbReference type="HAMAP-Rule" id="MF_00323"/>
    </source>
</evidence>
<evidence type="ECO:0000256" key="4">
    <source>
        <dbReference type="ARBA" id="ARBA00023004"/>
    </source>
</evidence>
<comment type="catalytic activity">
    <reaction evidence="8">
        <text>Fe-coproporphyrin III + 2 H(+) = coproporphyrin III + Fe(2+)</text>
        <dbReference type="Rhea" id="RHEA:49572"/>
        <dbReference type="ChEBI" id="CHEBI:15378"/>
        <dbReference type="ChEBI" id="CHEBI:29033"/>
        <dbReference type="ChEBI" id="CHEBI:68438"/>
        <dbReference type="ChEBI" id="CHEBI:131725"/>
        <dbReference type="EC" id="4.99.1.9"/>
    </reaction>
    <physiologicalReaction direction="right-to-left" evidence="8">
        <dbReference type="Rhea" id="RHEA:49574"/>
    </physiologicalReaction>
</comment>
<comment type="pathway">
    <text evidence="9 10">Porphyrin-containing compound metabolism; protoheme biosynthesis; protoheme from protoporphyrin-IX: step 1/1.</text>
</comment>
<evidence type="ECO:0000256" key="2">
    <source>
        <dbReference type="ARBA" id="ARBA00022490"/>
    </source>
</evidence>
<dbReference type="EC" id="4.98.1.1" evidence="9 10"/>
<evidence type="ECO:0000256" key="1">
    <source>
        <dbReference type="ARBA" id="ARBA00007718"/>
    </source>
</evidence>
<evidence type="ECO:0000256" key="3">
    <source>
        <dbReference type="ARBA" id="ARBA00022723"/>
    </source>
</evidence>
<dbReference type="CDD" id="cd03411">
    <property type="entry name" value="Ferrochelatase_N"/>
    <property type="match status" value="1"/>
</dbReference>
<dbReference type="NCBIfam" id="TIGR00109">
    <property type="entry name" value="hemH"/>
    <property type="match status" value="1"/>
</dbReference>
<evidence type="ECO:0000256" key="10">
    <source>
        <dbReference type="RuleBase" id="RU000607"/>
    </source>
</evidence>
<name>A0A090EII3_MESPL</name>
<sequence>MTLASPTDARTANAAGLQPSGAAPVRPGKIGIMLVNLGTPDGTDFKPMWRYLREFLSDPRVIELNKAIWYPILYGLVLTTRPKKSGANYARIWNREMNESPLRTFTRAQGQKLATALADLPDVVVDWAMRYGNPSTASVVQRLVEQGCERILTFPLYPQYSATTTATANDQLFRALMKIRHAPAIRSVPPYYDEPVYIEALARSIEKHIATLDFAPEVVITSYHGIPKPYSDKGDPYQSHCLETTRLLRERLGWDENKLITTFQSRFGAQEWLQPYTDVTVEKLAKDGVRSIAIVNPGFSVDCIETLDEIGREAAETFHHAGGKNFAHIPCLNDSAEGMAVVEALVRRELSGWV</sequence>
<keyword evidence="6 9" id="KW-0456">Lyase</keyword>
<evidence type="ECO:0000313" key="13">
    <source>
        <dbReference type="Proteomes" id="UP000045285"/>
    </source>
</evidence>
<dbReference type="CDD" id="cd00419">
    <property type="entry name" value="Ferrochelatase_C"/>
    <property type="match status" value="1"/>
</dbReference>
<keyword evidence="3 9" id="KW-0479">Metal-binding</keyword>
<evidence type="ECO:0000256" key="5">
    <source>
        <dbReference type="ARBA" id="ARBA00023133"/>
    </source>
</evidence>
<dbReference type="PANTHER" id="PTHR11108:SF1">
    <property type="entry name" value="FERROCHELATASE, MITOCHONDRIAL"/>
    <property type="match status" value="1"/>
</dbReference>
<keyword evidence="13" id="KW-1185">Reference proteome</keyword>
<dbReference type="Pfam" id="PF00762">
    <property type="entry name" value="Ferrochelatase"/>
    <property type="match status" value="1"/>
</dbReference>
<evidence type="ECO:0000256" key="6">
    <source>
        <dbReference type="ARBA" id="ARBA00023239"/>
    </source>
</evidence>
<dbReference type="STRING" id="69974.MPLDJ20_60499"/>
<proteinExistence type="inferred from homology"/>
<evidence type="ECO:0000256" key="7">
    <source>
        <dbReference type="ARBA" id="ARBA00023244"/>
    </source>
</evidence>
<comment type="function">
    <text evidence="9 10">Catalyzes the ferrous insertion into protoporphyrin IX.</text>
</comment>
<protein>
    <recommendedName>
        <fullName evidence="9 10">Ferrochelatase</fullName>
        <ecNumber evidence="9 10">4.98.1.1</ecNumber>
    </recommendedName>
    <alternativeName>
        <fullName evidence="9">Heme synthase</fullName>
    </alternativeName>
    <alternativeName>
        <fullName evidence="9">Protoheme ferro-lyase</fullName>
    </alternativeName>
</protein>
<dbReference type="EMBL" id="CCMZ01000075">
    <property type="protein sequence ID" value="CDX28241.1"/>
    <property type="molecule type" value="Genomic_DNA"/>
</dbReference>
<dbReference type="InterPro" id="IPR001015">
    <property type="entry name" value="Ferrochelatase"/>
</dbReference>
<evidence type="ECO:0000256" key="11">
    <source>
        <dbReference type="SAM" id="MobiDB-lite"/>
    </source>
</evidence>
<dbReference type="SUPFAM" id="SSF53800">
    <property type="entry name" value="Chelatase"/>
    <property type="match status" value="1"/>
</dbReference>
<organism evidence="12 13">
    <name type="scientific">Mesorhizobium plurifarium</name>
    <dbReference type="NCBI Taxonomy" id="69974"/>
    <lineage>
        <taxon>Bacteria</taxon>
        <taxon>Pseudomonadati</taxon>
        <taxon>Pseudomonadota</taxon>
        <taxon>Alphaproteobacteria</taxon>
        <taxon>Hyphomicrobiales</taxon>
        <taxon>Phyllobacteriaceae</taxon>
        <taxon>Mesorhizobium</taxon>
    </lineage>
</organism>
<evidence type="ECO:0000313" key="12">
    <source>
        <dbReference type="EMBL" id="CDX28241.1"/>
    </source>
</evidence>